<dbReference type="PANTHER" id="PTHR33562">
    <property type="entry name" value="ATILLA, ISOFORM B-RELATED-RELATED"/>
    <property type="match status" value="1"/>
</dbReference>
<dbReference type="PANTHER" id="PTHR33562:SF14">
    <property type="entry name" value="PROTEIN QUIVER"/>
    <property type="match status" value="1"/>
</dbReference>
<keyword evidence="3 9" id="KW-0812">Transmembrane</keyword>
<feature type="transmembrane region" description="Helical" evidence="9">
    <location>
        <begin position="122"/>
        <end position="140"/>
    </location>
</feature>
<feature type="signal peptide" evidence="10">
    <location>
        <begin position="1"/>
        <end position="23"/>
    </location>
</feature>
<feature type="chain" id="PRO_5044868830" description="Protein sleepless" evidence="10">
    <location>
        <begin position="24"/>
        <end position="145"/>
    </location>
</feature>
<proteinExistence type="predicted"/>
<dbReference type="InterPro" id="IPR031424">
    <property type="entry name" value="QVR-like"/>
</dbReference>
<dbReference type="InterPro" id="IPR050975">
    <property type="entry name" value="Sleep_regulator"/>
</dbReference>
<dbReference type="AlphaFoldDB" id="A0ABD1ELC6"/>
<keyword evidence="7" id="KW-0325">Glycoprotein</keyword>
<evidence type="ECO:0000256" key="10">
    <source>
        <dbReference type="SAM" id="SignalP"/>
    </source>
</evidence>
<evidence type="ECO:0000256" key="9">
    <source>
        <dbReference type="SAM" id="Phobius"/>
    </source>
</evidence>
<name>A0ABD1ELC6_HYPHA</name>
<evidence type="ECO:0000256" key="8">
    <source>
        <dbReference type="ARBA" id="ARBA00023288"/>
    </source>
</evidence>
<sequence>MTNTQYIFGLLCITAVCLETTYAISCYECNSSTDKRCIGDQNNQLSEDLKRPCPDKKDGKPYTLCRKIKQMIDFEVNGLKPDSRVIRTCGWDDSQYKNQCYHRSGFGGRQEVCGCDKDGCNGSYVITASSLLISVLLVILKINIF</sequence>
<keyword evidence="5 9" id="KW-1133">Transmembrane helix</keyword>
<dbReference type="Proteomes" id="UP001566132">
    <property type="component" value="Unassembled WGS sequence"/>
</dbReference>
<dbReference type="Pfam" id="PF17064">
    <property type="entry name" value="QVR"/>
    <property type="match status" value="1"/>
</dbReference>
<evidence type="ECO:0008006" key="13">
    <source>
        <dbReference type="Google" id="ProtNLM"/>
    </source>
</evidence>
<keyword evidence="4 10" id="KW-0732">Signal</keyword>
<evidence type="ECO:0000256" key="4">
    <source>
        <dbReference type="ARBA" id="ARBA00022729"/>
    </source>
</evidence>
<accession>A0ABD1ELC6</accession>
<evidence type="ECO:0000256" key="7">
    <source>
        <dbReference type="ARBA" id="ARBA00023180"/>
    </source>
</evidence>
<keyword evidence="6 9" id="KW-0472">Membrane</keyword>
<comment type="subcellular location">
    <subcellularLocation>
        <location evidence="1">Membrane</location>
        <topology evidence="1">Lipid-anchor</topology>
        <topology evidence="1">GPI-anchor</topology>
    </subcellularLocation>
</comment>
<organism evidence="11 12">
    <name type="scientific">Hypothenemus hampei</name>
    <name type="common">Coffee berry borer</name>
    <dbReference type="NCBI Taxonomy" id="57062"/>
    <lineage>
        <taxon>Eukaryota</taxon>
        <taxon>Metazoa</taxon>
        <taxon>Ecdysozoa</taxon>
        <taxon>Arthropoda</taxon>
        <taxon>Hexapoda</taxon>
        <taxon>Insecta</taxon>
        <taxon>Pterygota</taxon>
        <taxon>Neoptera</taxon>
        <taxon>Endopterygota</taxon>
        <taxon>Coleoptera</taxon>
        <taxon>Polyphaga</taxon>
        <taxon>Cucujiformia</taxon>
        <taxon>Curculionidae</taxon>
        <taxon>Scolytinae</taxon>
        <taxon>Hypothenemus</taxon>
    </lineage>
</organism>
<reference evidence="11 12" key="1">
    <citation type="submission" date="2024-05" db="EMBL/GenBank/DDBJ databases">
        <title>Genetic variation in Jamaican populations of the coffee berry borer (Hypothenemus hampei).</title>
        <authorList>
            <person name="Errbii M."/>
            <person name="Myrie A."/>
        </authorList>
    </citation>
    <scope>NUCLEOTIDE SEQUENCE [LARGE SCALE GENOMIC DNA]</scope>
    <source>
        <strain evidence="11">JA-Hopewell-2020-01-JO</strain>
        <tissue evidence="11">Whole body</tissue>
    </source>
</reference>
<protein>
    <recommendedName>
        <fullName evidence="13">Protein sleepless</fullName>
    </recommendedName>
</protein>
<evidence type="ECO:0000256" key="3">
    <source>
        <dbReference type="ARBA" id="ARBA00022692"/>
    </source>
</evidence>
<evidence type="ECO:0000256" key="5">
    <source>
        <dbReference type="ARBA" id="ARBA00022989"/>
    </source>
</evidence>
<evidence type="ECO:0000256" key="2">
    <source>
        <dbReference type="ARBA" id="ARBA00022622"/>
    </source>
</evidence>
<evidence type="ECO:0000313" key="12">
    <source>
        <dbReference type="Proteomes" id="UP001566132"/>
    </source>
</evidence>
<comment type="caution">
    <text evidence="11">The sequence shown here is derived from an EMBL/GenBank/DDBJ whole genome shotgun (WGS) entry which is preliminary data.</text>
</comment>
<keyword evidence="12" id="KW-1185">Reference proteome</keyword>
<evidence type="ECO:0000313" key="11">
    <source>
        <dbReference type="EMBL" id="KAL1497283.1"/>
    </source>
</evidence>
<evidence type="ECO:0000256" key="6">
    <source>
        <dbReference type="ARBA" id="ARBA00023136"/>
    </source>
</evidence>
<gene>
    <name evidence="11" type="ORF">ABEB36_008275</name>
</gene>
<keyword evidence="2" id="KW-0336">GPI-anchor</keyword>
<evidence type="ECO:0000256" key="1">
    <source>
        <dbReference type="ARBA" id="ARBA00004589"/>
    </source>
</evidence>
<keyword evidence="8" id="KW-0449">Lipoprotein</keyword>
<dbReference type="GO" id="GO:0098552">
    <property type="term" value="C:side of membrane"/>
    <property type="evidence" value="ECO:0007669"/>
    <property type="project" value="UniProtKB-KW"/>
</dbReference>
<dbReference type="EMBL" id="JBDJPC010000006">
    <property type="protein sequence ID" value="KAL1497283.1"/>
    <property type="molecule type" value="Genomic_DNA"/>
</dbReference>